<evidence type="ECO:0000313" key="2">
    <source>
        <dbReference type="Proteomes" id="UP000257109"/>
    </source>
</evidence>
<dbReference type="PANTHER" id="PTHR11439">
    <property type="entry name" value="GAG-POL-RELATED RETROTRANSPOSON"/>
    <property type="match status" value="1"/>
</dbReference>
<name>A0A371I2G8_MUCPR</name>
<dbReference type="PANTHER" id="PTHR11439:SF440">
    <property type="entry name" value="INTEGRASE CATALYTIC DOMAIN-CONTAINING PROTEIN"/>
    <property type="match status" value="1"/>
</dbReference>
<dbReference type="AlphaFoldDB" id="A0A371I2G8"/>
<organism evidence="1 2">
    <name type="scientific">Mucuna pruriens</name>
    <name type="common">Velvet bean</name>
    <name type="synonym">Dolichos pruriens</name>
    <dbReference type="NCBI Taxonomy" id="157652"/>
    <lineage>
        <taxon>Eukaryota</taxon>
        <taxon>Viridiplantae</taxon>
        <taxon>Streptophyta</taxon>
        <taxon>Embryophyta</taxon>
        <taxon>Tracheophyta</taxon>
        <taxon>Spermatophyta</taxon>
        <taxon>Magnoliopsida</taxon>
        <taxon>eudicotyledons</taxon>
        <taxon>Gunneridae</taxon>
        <taxon>Pentapetalae</taxon>
        <taxon>rosids</taxon>
        <taxon>fabids</taxon>
        <taxon>Fabales</taxon>
        <taxon>Fabaceae</taxon>
        <taxon>Papilionoideae</taxon>
        <taxon>50 kb inversion clade</taxon>
        <taxon>NPAAA clade</taxon>
        <taxon>indigoferoid/millettioid clade</taxon>
        <taxon>Phaseoleae</taxon>
        <taxon>Mucuna</taxon>
    </lineage>
</organism>
<comment type="caution">
    <text evidence="1">The sequence shown here is derived from an EMBL/GenBank/DDBJ whole genome shotgun (WGS) entry which is preliminary data.</text>
</comment>
<dbReference type="Proteomes" id="UP000257109">
    <property type="component" value="Unassembled WGS sequence"/>
</dbReference>
<dbReference type="CDD" id="cd09272">
    <property type="entry name" value="RNase_HI_RT_Ty1"/>
    <property type="match status" value="1"/>
</dbReference>
<gene>
    <name evidence="1" type="primary">GIP</name>
    <name evidence="1" type="ORF">CR513_06433</name>
</gene>
<evidence type="ECO:0000313" key="1">
    <source>
        <dbReference type="EMBL" id="RDY09225.1"/>
    </source>
</evidence>
<protein>
    <submittedName>
        <fullName evidence="1">Copia protein</fullName>
    </submittedName>
</protein>
<feature type="non-terminal residue" evidence="1">
    <location>
        <position position="216"/>
    </location>
</feature>
<feature type="non-terminal residue" evidence="1">
    <location>
        <position position="1"/>
    </location>
</feature>
<accession>A0A371I2G8</accession>
<dbReference type="OrthoDB" id="414945at2759"/>
<reference evidence="1" key="1">
    <citation type="submission" date="2018-05" db="EMBL/GenBank/DDBJ databases">
        <title>Draft genome of Mucuna pruriens seed.</title>
        <authorList>
            <person name="Nnadi N.E."/>
            <person name="Vos R."/>
            <person name="Hasami M.H."/>
            <person name="Devisetty U.K."/>
            <person name="Aguiy J.C."/>
        </authorList>
    </citation>
    <scope>NUCLEOTIDE SEQUENCE [LARGE SCALE GENOMIC DNA]</scope>
    <source>
        <strain evidence="1">JCA_2017</strain>
    </source>
</reference>
<proteinExistence type="predicted"/>
<sequence>MDVTFHETQLFFVSSPLQGGSYLEVEPVIESLPFPTQDFIESLLDPTQDVQVQVQEVMEPILVPKQVSIPKNPIVDVTDDLLNALKKGKQSCVKWLVEIYTDAVYAGSIVDTRFNSKYCKFLGGNLVTWRRKKQNVVVQSSIEAEFRAKEHDICEGFRMKIILDNLKDKDIEIDRHFIKEKLNSGLVITTHVPIGFQVVDIFTKGLPTTRFQELNG</sequence>
<dbReference type="EMBL" id="QJKJ01001094">
    <property type="protein sequence ID" value="RDY09225.1"/>
    <property type="molecule type" value="Genomic_DNA"/>
</dbReference>
<keyword evidence="2" id="KW-1185">Reference proteome</keyword>